<evidence type="ECO:0000313" key="3">
    <source>
        <dbReference type="Proteomes" id="UP000199532"/>
    </source>
</evidence>
<dbReference type="OrthoDB" id="1493417at2"/>
<protein>
    <submittedName>
        <fullName evidence="2">Uncharacterized protein</fullName>
    </submittedName>
</protein>
<keyword evidence="3" id="KW-1185">Reference proteome</keyword>
<accession>A0A1H6RM85</accession>
<dbReference type="Proteomes" id="UP000199532">
    <property type="component" value="Unassembled WGS sequence"/>
</dbReference>
<dbReference type="STRING" id="408657.SAMN04487995_1407"/>
<dbReference type="EMBL" id="FNXY01000002">
    <property type="protein sequence ID" value="SEI56889.1"/>
    <property type="molecule type" value="Genomic_DNA"/>
</dbReference>
<dbReference type="AlphaFoldDB" id="A0A1H6RM85"/>
<reference evidence="2 3" key="1">
    <citation type="submission" date="2016-10" db="EMBL/GenBank/DDBJ databases">
        <authorList>
            <person name="de Groot N.N."/>
        </authorList>
    </citation>
    <scope>NUCLEOTIDE SEQUENCE [LARGE SCALE GENOMIC DNA]</scope>
    <source>
        <strain evidence="2 3">DSM 19938</strain>
    </source>
</reference>
<feature type="chain" id="PRO_5011622417" evidence="1">
    <location>
        <begin position="26"/>
        <end position="160"/>
    </location>
</feature>
<keyword evidence="1" id="KW-0732">Signal</keyword>
<dbReference type="RefSeq" id="WP_090333839.1">
    <property type="nucleotide sequence ID" value="NZ_FNXY01000002.1"/>
</dbReference>
<gene>
    <name evidence="2" type="ORF">SAMN04487995_1407</name>
</gene>
<feature type="signal peptide" evidence="1">
    <location>
        <begin position="1"/>
        <end position="25"/>
    </location>
</feature>
<organism evidence="2 3">
    <name type="scientific">Dyadobacter koreensis</name>
    <dbReference type="NCBI Taxonomy" id="408657"/>
    <lineage>
        <taxon>Bacteria</taxon>
        <taxon>Pseudomonadati</taxon>
        <taxon>Bacteroidota</taxon>
        <taxon>Cytophagia</taxon>
        <taxon>Cytophagales</taxon>
        <taxon>Spirosomataceae</taxon>
        <taxon>Dyadobacter</taxon>
    </lineage>
</organism>
<dbReference type="PROSITE" id="PS51257">
    <property type="entry name" value="PROKAR_LIPOPROTEIN"/>
    <property type="match status" value="1"/>
</dbReference>
<evidence type="ECO:0000313" key="2">
    <source>
        <dbReference type="EMBL" id="SEI56889.1"/>
    </source>
</evidence>
<sequence length="160" mass="16738">MNSYTKHIKILVICLLAGAVFTACKEEDPWVDATVAPVVVNIIGAPFGYPQEKDPAVGYPAASTKLTLSATLLELDKSGILNNAVGIDSIPVSGVKVAITMRTGAVLGEVTSGADGKVSLDKTWAELGIATPVKGSLARISWTGTYKGVTFTRFSQVQAQ</sequence>
<proteinExistence type="predicted"/>
<evidence type="ECO:0000256" key="1">
    <source>
        <dbReference type="SAM" id="SignalP"/>
    </source>
</evidence>
<name>A0A1H6RM85_9BACT</name>